<dbReference type="Proteomes" id="UP001595420">
    <property type="component" value="Unassembled WGS sequence"/>
</dbReference>
<comment type="caution">
    <text evidence="1">The sequence shown here is derived from an EMBL/GenBank/DDBJ whole genome shotgun (WGS) entry which is preliminary data.</text>
</comment>
<organism evidence="1 2">
    <name type="scientific">Falsiroseomonas tokyonensis</name>
    <dbReference type="NCBI Taxonomy" id="430521"/>
    <lineage>
        <taxon>Bacteria</taxon>
        <taxon>Pseudomonadati</taxon>
        <taxon>Pseudomonadota</taxon>
        <taxon>Alphaproteobacteria</taxon>
        <taxon>Acetobacterales</taxon>
        <taxon>Roseomonadaceae</taxon>
        <taxon>Falsiroseomonas</taxon>
    </lineage>
</organism>
<proteinExistence type="predicted"/>
<name>A0ABV7BW34_9PROT</name>
<evidence type="ECO:0008006" key="3">
    <source>
        <dbReference type="Google" id="ProtNLM"/>
    </source>
</evidence>
<keyword evidence="2" id="KW-1185">Reference proteome</keyword>
<reference evidence="2" key="1">
    <citation type="journal article" date="2019" name="Int. J. Syst. Evol. Microbiol.">
        <title>The Global Catalogue of Microorganisms (GCM) 10K type strain sequencing project: providing services to taxonomists for standard genome sequencing and annotation.</title>
        <authorList>
            <consortium name="The Broad Institute Genomics Platform"/>
            <consortium name="The Broad Institute Genome Sequencing Center for Infectious Disease"/>
            <person name="Wu L."/>
            <person name="Ma J."/>
        </authorList>
    </citation>
    <scope>NUCLEOTIDE SEQUENCE [LARGE SCALE GENOMIC DNA]</scope>
    <source>
        <strain evidence="2">CGMCC 1.16855</strain>
    </source>
</reference>
<sequence>MASLNDEIPAGATAGQMARILGITERVVAGRKADGRLPVLPGGRVDLHRLVRLGAAAAAEQRAGSAPAGAKPPPAEAFDAGMRAAAATTAHLVLAAITSPEHGEDAGTAAARALATALDMLGVPPGEGPPPARLAVPDIN</sequence>
<dbReference type="RefSeq" id="WP_216837658.1">
    <property type="nucleotide sequence ID" value="NZ_JAFNJS010000005.1"/>
</dbReference>
<dbReference type="EMBL" id="JBHRSB010000005">
    <property type="protein sequence ID" value="MFC3001568.1"/>
    <property type="molecule type" value="Genomic_DNA"/>
</dbReference>
<protein>
    <recommendedName>
        <fullName evidence="3">DNA-binding protein</fullName>
    </recommendedName>
</protein>
<evidence type="ECO:0000313" key="1">
    <source>
        <dbReference type="EMBL" id="MFC3001568.1"/>
    </source>
</evidence>
<evidence type="ECO:0000313" key="2">
    <source>
        <dbReference type="Proteomes" id="UP001595420"/>
    </source>
</evidence>
<gene>
    <name evidence="1" type="ORF">ACFOD3_16800</name>
</gene>
<accession>A0ABV7BW34</accession>